<comment type="caution">
    <text evidence="7">The sequence shown here is derived from an EMBL/GenBank/DDBJ whole genome shotgun (WGS) entry which is preliminary data.</text>
</comment>
<dbReference type="Gene3D" id="3.30.390.30">
    <property type="match status" value="1"/>
</dbReference>
<name>A0ABT4UXB2_9PSEU</name>
<dbReference type="InterPro" id="IPR036188">
    <property type="entry name" value="FAD/NAD-bd_sf"/>
</dbReference>
<dbReference type="InterPro" id="IPR050446">
    <property type="entry name" value="FAD-oxidoreductase/Apoptosis"/>
</dbReference>
<keyword evidence="8" id="KW-1185">Reference proteome</keyword>
<evidence type="ECO:0000259" key="5">
    <source>
        <dbReference type="Pfam" id="PF07992"/>
    </source>
</evidence>
<dbReference type="Pfam" id="PF07992">
    <property type="entry name" value="Pyr_redox_2"/>
    <property type="match status" value="1"/>
</dbReference>
<dbReference type="Pfam" id="PF14759">
    <property type="entry name" value="Reductase_C"/>
    <property type="match status" value="1"/>
</dbReference>
<dbReference type="Proteomes" id="UP001210380">
    <property type="component" value="Unassembled WGS sequence"/>
</dbReference>
<feature type="domain" description="FAD/NAD(P)-binding" evidence="5">
    <location>
        <begin position="8"/>
        <end position="302"/>
    </location>
</feature>
<sequence length="392" mass="41977">MTGKPIRRVVIAGAGQGGVHAASSLRRLGYTGELTLVSAESCPPYQRPPLSKAFLLDADPALVELHDPAHYESIGATLVLGDPVTGVDLASREISSASGTTTPYDHLVLATGSRPRSISELRGLRNVFHLHDRSDSTALGGRLRDARSMLLIGGGFIGLEIATAAIDLGCQVTVVERMPSILEHAVPPQVADFLLRKHRERGVEFYLGRSVVTWTAEDDRLESITTEDGTRISADLVVVGIGSAPSTELAEQAGLVVDGGVVVDSRLRTSDPHVSGIGDCARFPLDGRVERLTSVQHAMDSALHVAKQIVGQDAPYRPVPWFWTDQAGVKVQMAGVPRAEYDRTEVTTGPADGLFAIRCFRGDRFVGGTTVAMPAEHVKMRRELAAELAPSR</sequence>
<evidence type="ECO:0000259" key="6">
    <source>
        <dbReference type="Pfam" id="PF14759"/>
    </source>
</evidence>
<evidence type="ECO:0000256" key="1">
    <source>
        <dbReference type="ARBA" id="ARBA00001974"/>
    </source>
</evidence>
<evidence type="ECO:0000256" key="3">
    <source>
        <dbReference type="ARBA" id="ARBA00022827"/>
    </source>
</evidence>
<dbReference type="PANTHER" id="PTHR43557:SF2">
    <property type="entry name" value="RIESKE DOMAIN-CONTAINING PROTEIN-RELATED"/>
    <property type="match status" value="1"/>
</dbReference>
<protein>
    <submittedName>
        <fullName evidence="7">FAD-dependent oxidoreductase</fullName>
    </submittedName>
</protein>
<dbReference type="PRINTS" id="PR00368">
    <property type="entry name" value="FADPNR"/>
</dbReference>
<keyword evidence="2" id="KW-0285">Flavoprotein</keyword>
<dbReference type="SUPFAM" id="SSF55424">
    <property type="entry name" value="FAD/NAD-linked reductases, dimerisation (C-terminal) domain"/>
    <property type="match status" value="1"/>
</dbReference>
<dbReference type="PANTHER" id="PTHR43557">
    <property type="entry name" value="APOPTOSIS-INDUCING FACTOR 1"/>
    <property type="match status" value="1"/>
</dbReference>
<evidence type="ECO:0000256" key="4">
    <source>
        <dbReference type="ARBA" id="ARBA00023002"/>
    </source>
</evidence>
<dbReference type="EMBL" id="JAQGLA010000013">
    <property type="protein sequence ID" value="MDA3626178.1"/>
    <property type="molecule type" value="Genomic_DNA"/>
</dbReference>
<evidence type="ECO:0000313" key="7">
    <source>
        <dbReference type="EMBL" id="MDA3626178.1"/>
    </source>
</evidence>
<evidence type="ECO:0000256" key="2">
    <source>
        <dbReference type="ARBA" id="ARBA00022630"/>
    </source>
</evidence>
<proteinExistence type="predicted"/>
<dbReference type="InterPro" id="IPR016156">
    <property type="entry name" value="FAD/NAD-linked_Rdtase_dimer_sf"/>
</dbReference>
<gene>
    <name evidence="7" type="ORF">OU415_12085</name>
</gene>
<dbReference type="PRINTS" id="PR00411">
    <property type="entry name" value="PNDRDTASEI"/>
</dbReference>
<reference evidence="7 8" key="1">
    <citation type="submission" date="2022-11" db="EMBL/GenBank/DDBJ databases">
        <title>Draft genome sequence of Saccharopolyspora sp. WRP15-2 isolated from rhizosphere soils of wild rice in Thailand.</title>
        <authorList>
            <person name="Duangmal K."/>
            <person name="Kammanee S."/>
            <person name="Muangham S."/>
        </authorList>
    </citation>
    <scope>NUCLEOTIDE SEQUENCE [LARGE SCALE GENOMIC DNA]</scope>
    <source>
        <strain evidence="7 8">WRP15-2</strain>
    </source>
</reference>
<dbReference type="Gene3D" id="3.50.50.60">
    <property type="entry name" value="FAD/NAD(P)-binding domain"/>
    <property type="match status" value="2"/>
</dbReference>
<dbReference type="SUPFAM" id="SSF51905">
    <property type="entry name" value="FAD/NAD(P)-binding domain"/>
    <property type="match status" value="1"/>
</dbReference>
<accession>A0ABT4UXB2</accession>
<feature type="domain" description="Reductase C-terminal" evidence="6">
    <location>
        <begin position="321"/>
        <end position="389"/>
    </location>
</feature>
<keyword evidence="3" id="KW-0274">FAD</keyword>
<keyword evidence="4" id="KW-0560">Oxidoreductase</keyword>
<dbReference type="InterPro" id="IPR028202">
    <property type="entry name" value="Reductase_C"/>
</dbReference>
<dbReference type="InterPro" id="IPR023753">
    <property type="entry name" value="FAD/NAD-binding_dom"/>
</dbReference>
<dbReference type="RefSeq" id="WP_270948760.1">
    <property type="nucleotide sequence ID" value="NZ_JAQGLA010000013.1"/>
</dbReference>
<comment type="cofactor">
    <cofactor evidence="1">
        <name>FAD</name>
        <dbReference type="ChEBI" id="CHEBI:57692"/>
    </cofactor>
</comment>
<evidence type="ECO:0000313" key="8">
    <source>
        <dbReference type="Proteomes" id="UP001210380"/>
    </source>
</evidence>
<organism evidence="7 8">
    <name type="scientific">Saccharopolyspora oryzae</name>
    <dbReference type="NCBI Taxonomy" id="2997343"/>
    <lineage>
        <taxon>Bacteria</taxon>
        <taxon>Bacillati</taxon>
        <taxon>Actinomycetota</taxon>
        <taxon>Actinomycetes</taxon>
        <taxon>Pseudonocardiales</taxon>
        <taxon>Pseudonocardiaceae</taxon>
        <taxon>Saccharopolyspora</taxon>
    </lineage>
</organism>